<keyword evidence="6" id="KW-0168">Coated pit</keyword>
<keyword evidence="5" id="KW-0472">Membrane</keyword>
<organism evidence="10 11">
    <name type="scientific">Salvia divinorum</name>
    <name type="common">Maria pastora</name>
    <name type="synonym">Diviner's sage</name>
    <dbReference type="NCBI Taxonomy" id="28513"/>
    <lineage>
        <taxon>Eukaryota</taxon>
        <taxon>Viridiplantae</taxon>
        <taxon>Streptophyta</taxon>
        <taxon>Embryophyta</taxon>
        <taxon>Tracheophyta</taxon>
        <taxon>Spermatophyta</taxon>
        <taxon>Magnoliopsida</taxon>
        <taxon>eudicotyledons</taxon>
        <taxon>Gunneridae</taxon>
        <taxon>Pentapetalae</taxon>
        <taxon>asterids</taxon>
        <taxon>lamiids</taxon>
        <taxon>Lamiales</taxon>
        <taxon>Lamiaceae</taxon>
        <taxon>Nepetoideae</taxon>
        <taxon>Mentheae</taxon>
        <taxon>Salviinae</taxon>
        <taxon>Salvia</taxon>
        <taxon>Salvia subgen. Calosphace</taxon>
    </lineage>
</organism>
<dbReference type="Proteomes" id="UP001567538">
    <property type="component" value="Unassembled WGS sequence"/>
</dbReference>
<feature type="region of interest" description="Disordered" evidence="9">
    <location>
        <begin position="193"/>
        <end position="306"/>
    </location>
</feature>
<sequence>MEGFDEDVYVGKNDAAGDESAMHYGYEGGAPPPPPPPMDGLSRNDNDGMQGYAFGGGGAAPPTLPPIEGYGQGKPYDLSADDEDIFAEADGGGPLLPDPSEMREQGSAFREWRRQNMIYLEEKEKKEKEMRNQIIAEADEWKRKFYEKKDQTCETNKTHNREREKTYYAQQEKFHKEADNQFWKAIADIIPREVPNFEKRRGKKDDEKKPSVFVVQGPKPGKPTDMARMRQILAKLKANPPLHMRPPPPKEEGKDGKSEAKNSGNEKKDGAADVAASSAAKAAVADEAPTGVSSATDGGSENVEKK</sequence>
<evidence type="ECO:0000313" key="11">
    <source>
        <dbReference type="Proteomes" id="UP001567538"/>
    </source>
</evidence>
<comment type="caution">
    <text evidence="10">The sequence shown here is derived from an EMBL/GenBank/DDBJ whole genome shotgun (WGS) entry which is preliminary data.</text>
</comment>
<evidence type="ECO:0000256" key="6">
    <source>
        <dbReference type="ARBA" id="ARBA00023176"/>
    </source>
</evidence>
<evidence type="ECO:0000313" key="10">
    <source>
        <dbReference type="EMBL" id="KAL1562447.1"/>
    </source>
</evidence>
<dbReference type="GO" id="GO:0005905">
    <property type="term" value="C:clathrin-coated pit"/>
    <property type="evidence" value="ECO:0007669"/>
    <property type="project" value="UniProtKB-KW"/>
</dbReference>
<feature type="compositionally biased region" description="Basic and acidic residues" evidence="9">
    <location>
        <begin position="195"/>
        <end position="210"/>
    </location>
</feature>
<feature type="compositionally biased region" description="Basic and acidic residues" evidence="9">
    <location>
        <begin position="248"/>
        <end position="271"/>
    </location>
</feature>
<dbReference type="GO" id="GO:0030659">
    <property type="term" value="C:cytoplasmic vesicle membrane"/>
    <property type="evidence" value="ECO:0007669"/>
    <property type="project" value="UniProtKB-SubCell"/>
</dbReference>
<evidence type="ECO:0000256" key="5">
    <source>
        <dbReference type="ARBA" id="ARBA00023136"/>
    </source>
</evidence>
<evidence type="ECO:0000256" key="7">
    <source>
        <dbReference type="ARBA" id="ARBA00023329"/>
    </source>
</evidence>
<dbReference type="PANTHER" id="PTHR10639">
    <property type="entry name" value="CLATHRIN LIGHT CHAIN"/>
    <property type="match status" value="1"/>
</dbReference>
<gene>
    <name evidence="10" type="ORF">AAHA92_05023</name>
</gene>
<proteinExistence type="inferred from homology"/>
<reference evidence="10 11" key="1">
    <citation type="submission" date="2024-06" db="EMBL/GenBank/DDBJ databases">
        <title>A chromosome level genome sequence of Diviner's sage (Salvia divinorum).</title>
        <authorList>
            <person name="Ford S.A."/>
            <person name="Ro D.-K."/>
            <person name="Ness R.W."/>
            <person name="Phillips M.A."/>
        </authorList>
    </citation>
    <scope>NUCLEOTIDE SEQUENCE [LARGE SCALE GENOMIC DNA]</scope>
    <source>
        <strain evidence="10">SAF-2024a</strain>
        <tissue evidence="10">Leaf</tissue>
    </source>
</reference>
<dbReference type="EMBL" id="JBEAFC010000003">
    <property type="protein sequence ID" value="KAL1562447.1"/>
    <property type="molecule type" value="Genomic_DNA"/>
</dbReference>
<dbReference type="PANTHER" id="PTHR10639:SF33">
    <property type="entry name" value="CLATHRIN LIGHT CHAIN 1"/>
    <property type="match status" value="1"/>
</dbReference>
<protein>
    <submittedName>
        <fullName evidence="10">Clathrin light chain 1-like</fullName>
    </submittedName>
</protein>
<feature type="region of interest" description="Disordered" evidence="9">
    <location>
        <begin position="1"/>
        <end position="109"/>
    </location>
</feature>
<comment type="function">
    <text evidence="1">Clathrin is the major protein of the polyhedral coat of coated pits and vesicles.</text>
</comment>
<feature type="coiled-coil region" evidence="8">
    <location>
        <begin position="109"/>
        <end position="140"/>
    </location>
</feature>
<keyword evidence="11" id="KW-1185">Reference proteome</keyword>
<accession>A0ABD1I137</accession>
<comment type="similarity">
    <text evidence="4">Belongs to the clathrin light chain family.</text>
</comment>
<evidence type="ECO:0000256" key="1">
    <source>
        <dbReference type="ARBA" id="ARBA00003913"/>
    </source>
</evidence>
<evidence type="ECO:0000256" key="2">
    <source>
        <dbReference type="ARBA" id="ARBA00004180"/>
    </source>
</evidence>
<feature type="compositionally biased region" description="Basic and acidic residues" evidence="9">
    <location>
        <begin position="100"/>
        <end position="109"/>
    </location>
</feature>
<keyword evidence="7" id="KW-0968">Cytoplasmic vesicle</keyword>
<feature type="compositionally biased region" description="Low complexity" evidence="9">
    <location>
        <begin position="272"/>
        <end position="288"/>
    </location>
</feature>
<evidence type="ECO:0000256" key="8">
    <source>
        <dbReference type="SAM" id="Coils"/>
    </source>
</evidence>
<comment type="subcellular location">
    <subcellularLocation>
        <location evidence="2">Cytoplasmic vesicle membrane</location>
        <topology evidence="2">Peripheral membrane protein</topology>
        <orientation evidence="2">Cytoplasmic side</orientation>
    </subcellularLocation>
    <subcellularLocation>
        <location evidence="3">Membrane</location>
        <location evidence="3">Coated pit</location>
        <topology evidence="3">Peripheral membrane protein</topology>
        <orientation evidence="3">Cytoplasmic side</orientation>
    </subcellularLocation>
</comment>
<evidence type="ECO:0000256" key="9">
    <source>
        <dbReference type="SAM" id="MobiDB-lite"/>
    </source>
</evidence>
<dbReference type="AlphaFoldDB" id="A0ABD1I137"/>
<evidence type="ECO:0000256" key="3">
    <source>
        <dbReference type="ARBA" id="ARBA00004277"/>
    </source>
</evidence>
<dbReference type="InterPro" id="IPR000996">
    <property type="entry name" value="Clathrin_L-chain"/>
</dbReference>
<keyword evidence="8" id="KW-0175">Coiled coil</keyword>
<name>A0ABD1I137_SALDI</name>
<evidence type="ECO:0000256" key="4">
    <source>
        <dbReference type="ARBA" id="ARBA00005263"/>
    </source>
</evidence>